<evidence type="ECO:0000313" key="2">
    <source>
        <dbReference type="Proteomes" id="UP000501926"/>
    </source>
</evidence>
<dbReference type="Proteomes" id="UP000501926">
    <property type="component" value="Chromosome"/>
</dbReference>
<gene>
    <name evidence="1" type="ORF">KsCSTR_36530</name>
</gene>
<evidence type="ECO:0000313" key="1">
    <source>
        <dbReference type="EMBL" id="QII13032.1"/>
    </source>
</evidence>
<reference evidence="1 2" key="1">
    <citation type="submission" date="2020-02" db="EMBL/GenBank/DDBJ databases">
        <title>Newly sequenced genome of strain CSTR1 showed variability in Candidatus Kuenenia stuttgartiensis genomes.</title>
        <authorList>
            <person name="Ding C."/>
            <person name="Adrian L."/>
        </authorList>
    </citation>
    <scope>NUCLEOTIDE SEQUENCE [LARGE SCALE GENOMIC DNA]</scope>
    <source>
        <strain evidence="1 2">CSTR1</strain>
    </source>
</reference>
<sequence>MNVFNGMSPYLFSGYRLENKTTKNSLSTDTTTRYGYKPIFIVSGCCK</sequence>
<dbReference type="EMBL" id="CP049055">
    <property type="protein sequence ID" value="QII13032.1"/>
    <property type="molecule type" value="Genomic_DNA"/>
</dbReference>
<dbReference type="AlphaFoldDB" id="A0A6G7GUK4"/>
<proteinExistence type="predicted"/>
<organism evidence="1 2">
    <name type="scientific">Kuenenia stuttgartiensis</name>
    <dbReference type="NCBI Taxonomy" id="174633"/>
    <lineage>
        <taxon>Bacteria</taxon>
        <taxon>Pseudomonadati</taxon>
        <taxon>Planctomycetota</taxon>
        <taxon>Candidatus Brocadiia</taxon>
        <taxon>Candidatus Brocadiales</taxon>
        <taxon>Candidatus Brocadiaceae</taxon>
        <taxon>Candidatus Kuenenia</taxon>
    </lineage>
</organism>
<accession>A0A6G7GUK4</accession>
<protein>
    <submittedName>
        <fullName evidence="1">Uncharacterized protein</fullName>
    </submittedName>
</protein>
<name>A0A6G7GUK4_KUEST</name>